<accession>A0A7V1ZGV2</accession>
<reference evidence="2" key="1">
    <citation type="journal article" date="2020" name="mSystems">
        <title>Genome- and Community-Level Interaction Insights into Carbon Utilization and Element Cycling Functions of Hydrothermarchaeota in Hydrothermal Sediment.</title>
        <authorList>
            <person name="Zhou Z."/>
            <person name="Liu Y."/>
            <person name="Xu W."/>
            <person name="Pan J."/>
            <person name="Luo Z.H."/>
            <person name="Li M."/>
        </authorList>
    </citation>
    <scope>NUCLEOTIDE SEQUENCE [LARGE SCALE GENOMIC DNA]</scope>
    <source>
        <strain evidence="2">SpSt-186</strain>
    </source>
</reference>
<protein>
    <recommendedName>
        <fullName evidence="3">Glycosyltransferase RgtA/B/C/D-like domain-containing protein</fullName>
    </recommendedName>
</protein>
<feature type="transmembrane region" description="Helical" evidence="1">
    <location>
        <begin position="9"/>
        <end position="31"/>
    </location>
</feature>
<gene>
    <name evidence="2" type="ORF">ENP06_00375</name>
</gene>
<keyword evidence="1" id="KW-0812">Transmembrane</keyword>
<dbReference type="AlphaFoldDB" id="A0A7V1ZGV2"/>
<feature type="transmembrane region" description="Helical" evidence="1">
    <location>
        <begin position="274"/>
        <end position="296"/>
    </location>
</feature>
<keyword evidence="1" id="KW-0472">Membrane</keyword>
<feature type="transmembrane region" description="Helical" evidence="1">
    <location>
        <begin position="182"/>
        <end position="208"/>
    </location>
</feature>
<feature type="transmembrane region" description="Helical" evidence="1">
    <location>
        <begin position="105"/>
        <end position="127"/>
    </location>
</feature>
<evidence type="ECO:0008006" key="3">
    <source>
        <dbReference type="Google" id="ProtNLM"/>
    </source>
</evidence>
<sequence length="515" mass="56581">MVEAKFQRFWWLPAAVGFAAILWVLPFWPAFVSPNEWPRVYQGLAVVHRGSLAVNEEVGEWGACEDLSSAEGKLYPNKAPGLLPLLLPAAGLAHVVAHGPGELRLAYLVGRILASGLPWLFASLLLARELGRRWGEAGTLVAGTLVLATPWLPAGALLFSHALAGACLLAGLVLLSQHKSLLFAGLLLGWAAVSEYPTALVGLFWLVISSWRGRWRVWPAWLGFAVPLALLAVYNWVCFGSPFVLSSARELYPQFSALSQQGFFGIGWPRLSNFWLLLFSPQRGMLFWAPFLLLGLLPRKEPLCLEAWVGALALLVLLSGYPNAHGGWFPGPRYLISVFPLLAVGAAGALAFRWHLPWVRGVALVAFFLGLPAAWLPLFTFPFSPPEFPLAPVTFHWPLLQAGTFMPTLVSRSLGLWLLGLLVTVAATWLVFFPSGTRLVPALALTVSAAVWFSAGSWSPALSFRQKLELAVVHDLYTGTPGESWLVRLQREARSDQEQRLLYRFLHQPPPQGKE</sequence>
<dbReference type="EMBL" id="DSHW01000028">
    <property type="protein sequence ID" value="HEQ87852.1"/>
    <property type="molecule type" value="Genomic_DNA"/>
</dbReference>
<evidence type="ECO:0000256" key="1">
    <source>
        <dbReference type="SAM" id="Phobius"/>
    </source>
</evidence>
<feature type="transmembrane region" description="Helical" evidence="1">
    <location>
        <begin position="303"/>
        <end position="322"/>
    </location>
</feature>
<feature type="transmembrane region" description="Helical" evidence="1">
    <location>
        <begin position="361"/>
        <end position="383"/>
    </location>
</feature>
<organism evidence="2">
    <name type="scientific">Thermoanaerobaculum aquaticum</name>
    <dbReference type="NCBI Taxonomy" id="1312852"/>
    <lineage>
        <taxon>Bacteria</taxon>
        <taxon>Pseudomonadati</taxon>
        <taxon>Acidobacteriota</taxon>
        <taxon>Thermoanaerobaculia</taxon>
        <taxon>Thermoanaerobaculales</taxon>
        <taxon>Thermoanaerobaculaceae</taxon>
        <taxon>Thermoanaerobaculum</taxon>
    </lineage>
</organism>
<keyword evidence="1" id="KW-1133">Transmembrane helix</keyword>
<evidence type="ECO:0000313" key="2">
    <source>
        <dbReference type="EMBL" id="HEQ87852.1"/>
    </source>
</evidence>
<comment type="caution">
    <text evidence="2">The sequence shown here is derived from an EMBL/GenBank/DDBJ whole genome shotgun (WGS) entry which is preliminary data.</text>
</comment>
<feature type="transmembrane region" description="Helical" evidence="1">
    <location>
        <begin position="334"/>
        <end position="354"/>
    </location>
</feature>
<feature type="transmembrane region" description="Helical" evidence="1">
    <location>
        <begin position="220"/>
        <end position="239"/>
    </location>
</feature>
<proteinExistence type="predicted"/>
<feature type="transmembrane region" description="Helical" evidence="1">
    <location>
        <begin position="439"/>
        <end position="458"/>
    </location>
</feature>
<name>A0A7V1ZGV2_9BACT</name>
<feature type="transmembrane region" description="Helical" evidence="1">
    <location>
        <begin position="134"/>
        <end position="152"/>
    </location>
</feature>
<feature type="transmembrane region" description="Helical" evidence="1">
    <location>
        <begin position="414"/>
        <end position="432"/>
    </location>
</feature>